<evidence type="ECO:0000313" key="8">
    <source>
        <dbReference type="EMBL" id="GET01407.1"/>
    </source>
</evidence>
<dbReference type="PANTHER" id="PTHR48029">
    <property type="entry name" value="NUCLEOLAR PROTEIN 8"/>
    <property type="match status" value="1"/>
</dbReference>
<comment type="subcellular location">
    <subcellularLocation>
        <location evidence="1">Nucleus</location>
        <location evidence="1">Nucleolus</location>
    </subcellularLocation>
</comment>
<evidence type="ECO:0000256" key="1">
    <source>
        <dbReference type="ARBA" id="ARBA00004604"/>
    </source>
</evidence>
<gene>
    <name evidence="8" type="ORF">RCL2_002781600</name>
</gene>
<organism evidence="8 9">
    <name type="scientific">Rhizophagus clarus</name>
    <dbReference type="NCBI Taxonomy" id="94130"/>
    <lineage>
        <taxon>Eukaryota</taxon>
        <taxon>Fungi</taxon>
        <taxon>Fungi incertae sedis</taxon>
        <taxon>Mucoromycota</taxon>
        <taxon>Glomeromycotina</taxon>
        <taxon>Glomeromycetes</taxon>
        <taxon>Glomerales</taxon>
        <taxon>Glomeraceae</taxon>
        <taxon>Rhizophagus</taxon>
    </lineage>
</organism>
<proteinExistence type="predicted"/>
<dbReference type="InterPro" id="IPR012677">
    <property type="entry name" value="Nucleotide-bd_a/b_plait_sf"/>
</dbReference>
<dbReference type="GO" id="GO:0003723">
    <property type="term" value="F:RNA binding"/>
    <property type="evidence" value="ECO:0007669"/>
    <property type="project" value="UniProtKB-UniRule"/>
</dbReference>
<feature type="region of interest" description="Disordered" evidence="6">
    <location>
        <begin position="494"/>
        <end position="544"/>
    </location>
</feature>
<dbReference type="GO" id="GO:0005730">
    <property type="term" value="C:nucleolus"/>
    <property type="evidence" value="ECO:0007669"/>
    <property type="project" value="UniProtKB-SubCell"/>
</dbReference>
<comment type="caution">
    <text evidence="8">The sequence shown here is derived from an EMBL/GenBank/DDBJ whole genome shotgun (WGS) entry which is preliminary data.</text>
</comment>
<feature type="compositionally biased region" description="Acidic residues" evidence="6">
    <location>
        <begin position="501"/>
        <end position="528"/>
    </location>
</feature>
<evidence type="ECO:0000256" key="3">
    <source>
        <dbReference type="ARBA" id="ARBA00023242"/>
    </source>
</evidence>
<evidence type="ECO:0000256" key="5">
    <source>
        <dbReference type="SAM" id="Coils"/>
    </source>
</evidence>
<dbReference type="PROSITE" id="PS50102">
    <property type="entry name" value="RRM"/>
    <property type="match status" value="1"/>
</dbReference>
<dbReference type="InterPro" id="IPR034138">
    <property type="entry name" value="NOP8_RRM"/>
</dbReference>
<dbReference type="AlphaFoldDB" id="A0A8H3R2Y3"/>
<feature type="coiled-coil region" evidence="5">
    <location>
        <begin position="234"/>
        <end position="284"/>
    </location>
</feature>
<feature type="domain" description="RRM" evidence="7">
    <location>
        <begin position="9"/>
        <end position="73"/>
    </location>
</feature>
<dbReference type="OrthoDB" id="21643at2759"/>
<keyword evidence="5" id="KW-0175">Coiled coil</keyword>
<evidence type="ECO:0000256" key="6">
    <source>
        <dbReference type="SAM" id="MobiDB-lite"/>
    </source>
</evidence>
<evidence type="ECO:0000256" key="2">
    <source>
        <dbReference type="ARBA" id="ARBA00022884"/>
    </source>
</evidence>
<dbReference type="SUPFAM" id="SSF54928">
    <property type="entry name" value="RNA-binding domain, RBD"/>
    <property type="match status" value="1"/>
</dbReference>
<dbReference type="InterPro" id="IPR000504">
    <property type="entry name" value="RRM_dom"/>
</dbReference>
<evidence type="ECO:0000313" key="9">
    <source>
        <dbReference type="Proteomes" id="UP000615446"/>
    </source>
</evidence>
<dbReference type="Gene3D" id="3.30.70.330">
    <property type="match status" value="1"/>
</dbReference>
<reference evidence="8" key="1">
    <citation type="submission" date="2019-10" db="EMBL/GenBank/DDBJ databases">
        <title>Conservation and host-specific expression of non-tandemly repeated heterogenous ribosome RNA gene in arbuscular mycorrhizal fungi.</title>
        <authorList>
            <person name="Maeda T."/>
            <person name="Kobayashi Y."/>
            <person name="Nakagawa T."/>
            <person name="Ezawa T."/>
            <person name="Yamaguchi K."/>
            <person name="Bino T."/>
            <person name="Nishimoto Y."/>
            <person name="Shigenobu S."/>
            <person name="Kawaguchi M."/>
        </authorList>
    </citation>
    <scope>NUCLEOTIDE SEQUENCE</scope>
    <source>
        <strain evidence="8">HR1</strain>
    </source>
</reference>
<sequence length="635" mass="74200">MMINHLLFKDLESRFSSFGVVSKVDIIRQSTGDCRGFAYVTLKTTDNNWKKCASLFNGAKWNGMTLKIQEAKPDYKQRLKSEWEIQKSSTPPCKKRRRDRFHNEFAEDMSLVTDNNFEHRKGWKKSKYGRAVSVMRLKKNDGTRINVDPSRYKGNILKFSYEDFDIKPVQLSCFYEEYEIKEKQPLINQNDENKSQDDFDVKSDDKLEQNNLTSLFSNQTPEVTQTHLPPSIINDLKKLKLEKLENEKNEKNLLKQEQSNQIRLEALKQRAQDKRVEREKITQALRTGSVLNNNKHIVFSDNDDTKQDTMKLFDSDESDKDESDKDGPVRENMDIVVNPLFEGTSGRDRLNLQKKFHGDERFKLTEEFVSDEEEDNQKDEMNSFPLDKIDDDEITKMLKEERENQFDILKVMFGDDMKPEQSNLKKKETQWKDMVHFDPDAPEAKSLKVQKKEVEEFIPLLSQPLPKVSKDVKVEINADLKGIFTSRSSNAKPSFSLFGNDDNDDDDDDDDDGNDDDDDDDDDAESETQDMKSQNGNESNLVDKKELFVTGKVDGIDKVANQKTQTSSEPLFFFHFEDDELLKRSHFREMKVFMRTSPAEEIVSNWEKTSRDLTKEYKRKHKSVSRKMNKIKKKR</sequence>
<dbReference type="InterPro" id="IPR035979">
    <property type="entry name" value="RBD_domain_sf"/>
</dbReference>
<keyword evidence="2 4" id="KW-0694">RNA-binding</keyword>
<evidence type="ECO:0000256" key="4">
    <source>
        <dbReference type="PROSITE-ProRule" id="PRU00176"/>
    </source>
</evidence>
<name>A0A8H3R2Y3_9GLOM</name>
<feature type="compositionally biased region" description="Polar residues" evidence="6">
    <location>
        <begin position="531"/>
        <end position="540"/>
    </location>
</feature>
<dbReference type="CDD" id="cd12226">
    <property type="entry name" value="RRM_NOL8"/>
    <property type="match status" value="1"/>
</dbReference>
<feature type="compositionally biased region" description="Basic and acidic residues" evidence="6">
    <location>
        <begin position="303"/>
        <end position="314"/>
    </location>
</feature>
<evidence type="ECO:0000259" key="7">
    <source>
        <dbReference type="PROSITE" id="PS50102"/>
    </source>
</evidence>
<accession>A0A8H3R2Y3</accession>
<dbReference type="Pfam" id="PF00076">
    <property type="entry name" value="RRM_1"/>
    <property type="match status" value="1"/>
</dbReference>
<dbReference type="EMBL" id="BLAL01000299">
    <property type="protein sequence ID" value="GET01407.1"/>
    <property type="molecule type" value="Genomic_DNA"/>
</dbReference>
<protein>
    <submittedName>
        <fullName evidence="8">Nucleolar protein 8-like</fullName>
    </submittedName>
</protein>
<dbReference type="Proteomes" id="UP000615446">
    <property type="component" value="Unassembled WGS sequence"/>
</dbReference>
<dbReference type="PANTHER" id="PTHR48029:SF1">
    <property type="entry name" value="NUCLEOLAR PROTEIN 8"/>
    <property type="match status" value="1"/>
</dbReference>
<keyword evidence="3" id="KW-0539">Nucleus</keyword>
<feature type="region of interest" description="Disordered" evidence="6">
    <location>
        <begin position="299"/>
        <end position="330"/>
    </location>
</feature>